<dbReference type="EMBL" id="BORQ01000006">
    <property type="protein sequence ID" value="GIO33503.1"/>
    <property type="molecule type" value="Genomic_DNA"/>
</dbReference>
<accession>A0A919XLA9</accession>
<proteinExistence type="predicted"/>
<keyword evidence="2" id="KW-1185">Reference proteome</keyword>
<dbReference type="PROSITE" id="PS00018">
    <property type="entry name" value="EF_HAND_1"/>
    <property type="match status" value="1"/>
</dbReference>
<dbReference type="Proteomes" id="UP000679779">
    <property type="component" value="Unassembled WGS sequence"/>
</dbReference>
<evidence type="ECO:0000313" key="1">
    <source>
        <dbReference type="EMBL" id="GIO33503.1"/>
    </source>
</evidence>
<protein>
    <submittedName>
        <fullName evidence="1">Uncharacterized protein</fullName>
    </submittedName>
</protein>
<comment type="caution">
    <text evidence="1">The sequence shown here is derived from an EMBL/GenBank/DDBJ whole genome shotgun (WGS) entry which is preliminary data.</text>
</comment>
<sequence>MKITCMESDYAHIGYVYLQPPSEKISQQTNCKLNQSIDISQIQIPFARKPELGTCLDNLSMLPYSFRSGYEQEKFETEYGVDFDHSGYITGYEIGLSPTQFIKLIKSHSYRLYESVWKNQTYHIFLFDEYDSVFSENNMICPMNQKDDAYLMIQFVEPAALGVTFYPSEEKKIVLIKGLISANPELYPLSYLLHPDFELIEDK</sequence>
<organism evidence="1 2">
    <name type="scientific">Paenibacillus albilobatus</name>
    <dbReference type="NCBI Taxonomy" id="2716884"/>
    <lineage>
        <taxon>Bacteria</taxon>
        <taxon>Bacillati</taxon>
        <taxon>Bacillota</taxon>
        <taxon>Bacilli</taxon>
        <taxon>Bacillales</taxon>
        <taxon>Paenibacillaceae</taxon>
        <taxon>Paenibacillus</taxon>
    </lineage>
</organism>
<gene>
    <name evidence="1" type="ORF">J2TS6_46440</name>
</gene>
<name>A0A919XLA9_9BACL</name>
<dbReference type="RefSeq" id="WP_160043648.1">
    <property type="nucleotide sequence ID" value="NZ_BORQ01000006.1"/>
</dbReference>
<evidence type="ECO:0000313" key="2">
    <source>
        <dbReference type="Proteomes" id="UP000679779"/>
    </source>
</evidence>
<dbReference type="InterPro" id="IPR018247">
    <property type="entry name" value="EF_Hand_1_Ca_BS"/>
</dbReference>
<reference evidence="1" key="1">
    <citation type="submission" date="2021-03" db="EMBL/GenBank/DDBJ databases">
        <title>Antimicrobial resistance genes in bacteria isolated from Japanese honey, and their potential for conferring macrolide and lincosamide resistance in the American foulbrood pathogen Paenibacillus larvae.</title>
        <authorList>
            <person name="Okamoto M."/>
            <person name="Kumagai M."/>
            <person name="Kanamori H."/>
            <person name="Takamatsu D."/>
        </authorList>
    </citation>
    <scope>NUCLEOTIDE SEQUENCE</scope>
    <source>
        <strain evidence="1">J2TS6</strain>
    </source>
</reference>
<dbReference type="AlphaFoldDB" id="A0A919XLA9"/>